<feature type="non-terminal residue" evidence="7">
    <location>
        <position position="167"/>
    </location>
</feature>
<dbReference type="GO" id="GO:0003700">
    <property type="term" value="F:DNA-binding transcription factor activity"/>
    <property type="evidence" value="ECO:0007669"/>
    <property type="project" value="InterPro"/>
</dbReference>
<feature type="domain" description="GntR C-terminal" evidence="6">
    <location>
        <begin position="92"/>
        <end position="166"/>
    </location>
</feature>
<dbReference type="AlphaFoldDB" id="D9W9A1"/>
<dbReference type="Proteomes" id="UP000003963">
    <property type="component" value="Unassembled WGS sequence"/>
</dbReference>
<evidence type="ECO:0000256" key="1">
    <source>
        <dbReference type="ARBA" id="ARBA00023015"/>
    </source>
</evidence>
<evidence type="ECO:0000256" key="3">
    <source>
        <dbReference type="ARBA" id="ARBA00023163"/>
    </source>
</evidence>
<dbReference type="PANTHER" id="PTHR43537">
    <property type="entry name" value="TRANSCRIPTIONAL REGULATOR, GNTR FAMILY"/>
    <property type="match status" value="1"/>
</dbReference>
<keyword evidence="8" id="KW-1185">Reference proteome</keyword>
<dbReference type="Gene3D" id="1.20.120.530">
    <property type="entry name" value="GntR ligand-binding domain-like"/>
    <property type="match status" value="1"/>
</dbReference>
<sequence length="167" mass="18473">DRFQLRSLSYAHRPPEVGQSARAGPRGAAHPDRARADRAGGGVQRHQLAEELGVSITPVREAVMDLAHHGMVEVIRNRGFRVPVLGEHDLDEIFRIRTLLEAPAMADVVQALDGAPVPQFRRLAEEITAAARDGDLAVFLDKDRQFHLGLLELLGNRRLVTMVAQLR</sequence>
<keyword evidence="3" id="KW-0804">Transcription</keyword>
<reference evidence="7 8" key="1">
    <citation type="submission" date="2009-02" db="EMBL/GenBank/DDBJ databases">
        <title>Annotation of Streptomyces hygroscopicus strain ATCC 53653.</title>
        <authorList>
            <consortium name="The Broad Institute Genome Sequencing Platform"/>
            <consortium name="Broad Institute Microbial Sequencing Center"/>
            <person name="Fischbach M."/>
            <person name="Godfrey P."/>
            <person name="Ward D."/>
            <person name="Young S."/>
            <person name="Zeng Q."/>
            <person name="Koehrsen M."/>
            <person name="Alvarado L."/>
            <person name="Berlin A.M."/>
            <person name="Bochicchio J."/>
            <person name="Borenstein D."/>
            <person name="Chapman S.B."/>
            <person name="Chen Z."/>
            <person name="Engels R."/>
            <person name="Freedman E."/>
            <person name="Gellesch M."/>
            <person name="Goldberg J."/>
            <person name="Griggs A."/>
            <person name="Gujja S."/>
            <person name="Heilman E.R."/>
            <person name="Heiman D.I."/>
            <person name="Hepburn T.A."/>
            <person name="Howarth C."/>
            <person name="Jen D."/>
            <person name="Larson L."/>
            <person name="Lewis B."/>
            <person name="Mehta T."/>
            <person name="Park D."/>
            <person name="Pearson M."/>
            <person name="Richards J."/>
            <person name="Roberts A."/>
            <person name="Saif S."/>
            <person name="Shea T.D."/>
            <person name="Shenoy N."/>
            <person name="Sisk P."/>
            <person name="Stolte C."/>
            <person name="Sykes S.N."/>
            <person name="Thomson T."/>
            <person name="Walk T."/>
            <person name="White J."/>
            <person name="Yandava C."/>
            <person name="Straight P."/>
            <person name="Clardy J."/>
            <person name="Hung D."/>
            <person name="Kolter R."/>
            <person name="Mekalanos J."/>
            <person name="Walker S."/>
            <person name="Walsh C.T."/>
            <person name="Wieland-Brown L.C."/>
            <person name="Haas B."/>
            <person name="Nusbaum C."/>
            <person name="Birren B."/>
        </authorList>
    </citation>
    <scope>NUCLEOTIDE SEQUENCE [LARGE SCALE GENOMIC DNA]</scope>
    <source>
        <strain evidence="7 8">ATCC 53653</strain>
    </source>
</reference>
<organism evidence="7 8">
    <name type="scientific">Streptomyces himastatinicus ATCC 53653</name>
    <dbReference type="NCBI Taxonomy" id="457427"/>
    <lineage>
        <taxon>Bacteria</taxon>
        <taxon>Bacillati</taxon>
        <taxon>Actinomycetota</taxon>
        <taxon>Actinomycetes</taxon>
        <taxon>Kitasatosporales</taxon>
        <taxon>Streptomycetaceae</taxon>
        <taxon>Streptomyces</taxon>
        <taxon>Streptomyces violaceusniger group</taxon>
    </lineage>
</organism>
<dbReference type="InterPro" id="IPR011711">
    <property type="entry name" value="GntR_C"/>
</dbReference>
<keyword evidence="1" id="KW-0805">Transcription regulation</keyword>
<evidence type="ECO:0000259" key="6">
    <source>
        <dbReference type="Pfam" id="PF07729"/>
    </source>
</evidence>
<dbReference type="GO" id="GO:0003677">
    <property type="term" value="F:DNA binding"/>
    <property type="evidence" value="ECO:0007669"/>
    <property type="project" value="UniProtKB-KW"/>
</dbReference>
<protein>
    <submittedName>
        <fullName evidence="7">Putative transcriptional regulator, GntR family protein</fullName>
    </submittedName>
</protein>
<dbReference type="SUPFAM" id="SSF48008">
    <property type="entry name" value="GntR ligand-binding domain-like"/>
    <property type="match status" value="1"/>
</dbReference>
<dbReference type="InterPro" id="IPR008920">
    <property type="entry name" value="TF_FadR/GntR_C"/>
</dbReference>
<dbReference type="Gene3D" id="1.10.10.10">
    <property type="entry name" value="Winged helix-like DNA-binding domain superfamily/Winged helix DNA-binding domain"/>
    <property type="match status" value="1"/>
</dbReference>
<gene>
    <name evidence="7" type="ORF">SSOG_00301</name>
</gene>
<evidence type="ECO:0000259" key="5">
    <source>
        <dbReference type="Pfam" id="PF00392"/>
    </source>
</evidence>
<dbReference type="EMBL" id="GG657754">
    <property type="protein sequence ID" value="EFL20589.1"/>
    <property type="molecule type" value="Genomic_DNA"/>
</dbReference>
<evidence type="ECO:0000256" key="4">
    <source>
        <dbReference type="SAM" id="MobiDB-lite"/>
    </source>
</evidence>
<dbReference type="InterPro" id="IPR036388">
    <property type="entry name" value="WH-like_DNA-bd_sf"/>
</dbReference>
<dbReference type="Pfam" id="PF00392">
    <property type="entry name" value="GntR"/>
    <property type="match status" value="1"/>
</dbReference>
<feature type="region of interest" description="Disordered" evidence="4">
    <location>
        <begin position="1"/>
        <end position="42"/>
    </location>
</feature>
<feature type="compositionally biased region" description="Basic and acidic residues" evidence="4">
    <location>
        <begin position="29"/>
        <end position="38"/>
    </location>
</feature>
<evidence type="ECO:0000313" key="8">
    <source>
        <dbReference type="Proteomes" id="UP000003963"/>
    </source>
</evidence>
<dbReference type="InterPro" id="IPR036390">
    <property type="entry name" value="WH_DNA-bd_sf"/>
</dbReference>
<proteinExistence type="predicted"/>
<dbReference type="SUPFAM" id="SSF46785">
    <property type="entry name" value="Winged helix' DNA-binding domain"/>
    <property type="match status" value="1"/>
</dbReference>
<accession>D9W9A1</accession>
<dbReference type="InterPro" id="IPR000524">
    <property type="entry name" value="Tscrpt_reg_HTH_GntR"/>
</dbReference>
<dbReference type="STRING" id="457427.SSOG_00301"/>
<dbReference type="PANTHER" id="PTHR43537:SF45">
    <property type="entry name" value="GNTR FAMILY REGULATORY PROTEIN"/>
    <property type="match status" value="1"/>
</dbReference>
<dbReference type="HOGENOM" id="CLU_1598152_0_0_11"/>
<keyword evidence="2" id="KW-0238">DNA-binding</keyword>
<evidence type="ECO:0000313" key="7">
    <source>
        <dbReference type="EMBL" id="EFL20589.1"/>
    </source>
</evidence>
<feature type="non-terminal residue" evidence="7">
    <location>
        <position position="1"/>
    </location>
</feature>
<feature type="domain" description="HTH gntR-type" evidence="5">
    <location>
        <begin position="46"/>
        <end position="82"/>
    </location>
</feature>
<evidence type="ECO:0000256" key="2">
    <source>
        <dbReference type="ARBA" id="ARBA00023125"/>
    </source>
</evidence>
<dbReference type="Pfam" id="PF07729">
    <property type="entry name" value="FCD"/>
    <property type="match status" value="1"/>
</dbReference>
<name>D9W9A1_9ACTN</name>